<dbReference type="AlphaFoldDB" id="A0A830E3S4"/>
<reference evidence="1" key="2">
    <citation type="submission" date="2020-09" db="EMBL/GenBank/DDBJ databases">
        <authorList>
            <person name="Sun Q."/>
            <person name="Sedlacek I."/>
        </authorList>
    </citation>
    <scope>NUCLEOTIDE SEQUENCE</scope>
    <source>
        <strain evidence="1">CCM 7217</strain>
    </source>
</reference>
<protein>
    <recommendedName>
        <fullName evidence="3">Phenylacetic acid degradation PaaB family protein</fullName>
    </recommendedName>
</protein>
<evidence type="ECO:0000313" key="1">
    <source>
        <dbReference type="EMBL" id="GGC66468.1"/>
    </source>
</evidence>
<name>A0A830E3S4_9EURY</name>
<gene>
    <name evidence="1" type="ORF">GCM10007209_30690</name>
</gene>
<comment type="caution">
    <text evidence="1">The sequence shown here is derived from an EMBL/GenBank/DDBJ whole genome shotgun (WGS) entry which is preliminary data.</text>
</comment>
<dbReference type="Proteomes" id="UP000646833">
    <property type="component" value="Unassembled WGS sequence"/>
</dbReference>
<dbReference type="InterPro" id="IPR038693">
    <property type="entry name" value="PaaB_sf"/>
</dbReference>
<evidence type="ECO:0008006" key="3">
    <source>
        <dbReference type="Google" id="ProtNLM"/>
    </source>
</evidence>
<dbReference type="Gene3D" id="3.10.20.520">
    <property type="entry name" value="Phenylacetic acid degradation B"/>
    <property type="match status" value="1"/>
</dbReference>
<dbReference type="EMBL" id="BMCI01000006">
    <property type="protein sequence ID" value="GGC66468.1"/>
    <property type="molecule type" value="Genomic_DNA"/>
</dbReference>
<reference evidence="1" key="1">
    <citation type="journal article" date="2014" name="Int. J. Syst. Evol. Microbiol.">
        <title>Complete genome sequence of Corynebacterium casei LMG S-19264T (=DSM 44701T), isolated from a smear-ripened cheese.</title>
        <authorList>
            <consortium name="US DOE Joint Genome Institute (JGI-PGF)"/>
            <person name="Walter F."/>
            <person name="Albersmeier A."/>
            <person name="Kalinowski J."/>
            <person name="Ruckert C."/>
        </authorList>
    </citation>
    <scope>NUCLEOTIDE SEQUENCE</scope>
    <source>
        <strain evidence="1">CCM 7217</strain>
    </source>
</reference>
<accession>A0A830E3S4</accession>
<sequence length="67" mass="7902">MKYHVFTRNRSGDDMIHAGTVQADSDRLARIYAHRTYDEEDWDFMGVVREEDLLEVDEEPISSRRVA</sequence>
<organism evidence="1 2">
    <name type="scientific">Haloferax sulfurifontis</name>
    <dbReference type="NCBI Taxonomy" id="255616"/>
    <lineage>
        <taxon>Archaea</taxon>
        <taxon>Methanobacteriati</taxon>
        <taxon>Methanobacteriota</taxon>
        <taxon>Stenosarchaea group</taxon>
        <taxon>Halobacteria</taxon>
        <taxon>Halobacteriales</taxon>
        <taxon>Haloferacaceae</taxon>
        <taxon>Haloferax</taxon>
    </lineage>
</organism>
<evidence type="ECO:0000313" key="2">
    <source>
        <dbReference type="Proteomes" id="UP000646833"/>
    </source>
</evidence>
<proteinExistence type="predicted"/>